<comment type="caution">
    <text evidence="3">The sequence shown here is derived from an EMBL/GenBank/DDBJ whole genome shotgun (WGS) entry which is preliminary data.</text>
</comment>
<dbReference type="InterPro" id="IPR033053">
    <property type="entry name" value="Hir3/CABIN1"/>
</dbReference>
<gene>
    <name evidence="3" type="ORF">OSB04_030029</name>
</gene>
<evidence type="ECO:0000256" key="1">
    <source>
        <dbReference type="ARBA" id="ARBA00004123"/>
    </source>
</evidence>
<organism evidence="3 4">
    <name type="scientific">Centaurea solstitialis</name>
    <name type="common">yellow star-thistle</name>
    <dbReference type="NCBI Taxonomy" id="347529"/>
    <lineage>
        <taxon>Eukaryota</taxon>
        <taxon>Viridiplantae</taxon>
        <taxon>Streptophyta</taxon>
        <taxon>Embryophyta</taxon>
        <taxon>Tracheophyta</taxon>
        <taxon>Spermatophyta</taxon>
        <taxon>Magnoliopsida</taxon>
        <taxon>eudicotyledons</taxon>
        <taxon>Gunneridae</taxon>
        <taxon>Pentapetalae</taxon>
        <taxon>asterids</taxon>
        <taxon>campanulids</taxon>
        <taxon>Asterales</taxon>
        <taxon>Asteraceae</taxon>
        <taxon>Carduoideae</taxon>
        <taxon>Cardueae</taxon>
        <taxon>Centaureinae</taxon>
        <taxon>Centaurea</taxon>
    </lineage>
</organism>
<reference evidence="3" key="1">
    <citation type="submission" date="2023-03" db="EMBL/GenBank/DDBJ databases">
        <title>Chromosome-scale reference genome and RAD-based genetic map of yellow starthistle (Centaurea solstitialis) reveal putative structural variation and QTLs associated with invader traits.</title>
        <authorList>
            <person name="Reatini B."/>
            <person name="Cang F.A."/>
            <person name="Jiang Q."/>
            <person name="Mckibben M.T.W."/>
            <person name="Barker M.S."/>
            <person name="Rieseberg L.H."/>
            <person name="Dlugosch K.M."/>
        </authorList>
    </citation>
    <scope>NUCLEOTIDE SEQUENCE</scope>
    <source>
        <strain evidence="3">CAN-66</strain>
        <tissue evidence="3">Leaf</tissue>
    </source>
</reference>
<name>A0AA38SJ21_9ASTR</name>
<dbReference type="PANTHER" id="PTHR15502:SF7">
    <property type="entry name" value="CALCINEURIN-BINDING PROTEIN CABIN-1"/>
    <property type="match status" value="1"/>
</dbReference>
<keyword evidence="2" id="KW-0539">Nucleus</keyword>
<sequence length="161" mass="18682">MPWIIKQKNYVRMFSSIFCQMPRLHLELDWLSCEEYFPQPPDSALDGNAIENFLDDPDLCEDKLPEEAGSDGFQDAIMNIIYQDGSISMRQPATIESSEPYMDVYRNLYYLLAQSEEMSATDKWATDLCSLRKAKSLYNKLLSSLNMIYSLIHCDLRTTCY</sequence>
<evidence type="ECO:0000256" key="2">
    <source>
        <dbReference type="ARBA" id="ARBA00023242"/>
    </source>
</evidence>
<keyword evidence="4" id="KW-1185">Reference proteome</keyword>
<dbReference type="Proteomes" id="UP001172457">
    <property type="component" value="Chromosome 8"/>
</dbReference>
<accession>A0AA38SJ21</accession>
<protein>
    <submittedName>
        <fullName evidence="3">Uncharacterized protein</fullName>
    </submittedName>
</protein>
<evidence type="ECO:0000313" key="3">
    <source>
        <dbReference type="EMBL" id="KAJ9537296.1"/>
    </source>
</evidence>
<dbReference type="GO" id="GO:0031491">
    <property type="term" value="F:nucleosome binding"/>
    <property type="evidence" value="ECO:0007669"/>
    <property type="project" value="TreeGrafter"/>
</dbReference>
<dbReference type="GO" id="GO:0005634">
    <property type="term" value="C:nucleus"/>
    <property type="evidence" value="ECO:0007669"/>
    <property type="project" value="UniProtKB-SubCell"/>
</dbReference>
<dbReference type="GO" id="GO:0006325">
    <property type="term" value="P:chromatin organization"/>
    <property type="evidence" value="ECO:0007669"/>
    <property type="project" value="InterPro"/>
</dbReference>
<comment type="subcellular location">
    <subcellularLocation>
        <location evidence="1">Nucleus</location>
    </subcellularLocation>
</comment>
<dbReference type="EMBL" id="JARYMX010000008">
    <property type="protein sequence ID" value="KAJ9537296.1"/>
    <property type="molecule type" value="Genomic_DNA"/>
</dbReference>
<dbReference type="AlphaFoldDB" id="A0AA38SJ21"/>
<proteinExistence type="predicted"/>
<dbReference type="PANTHER" id="PTHR15502">
    <property type="entry name" value="CALCINEURIN-BINDING PROTEIN CABIN 1-RELATED"/>
    <property type="match status" value="1"/>
</dbReference>
<evidence type="ECO:0000313" key="4">
    <source>
        <dbReference type="Proteomes" id="UP001172457"/>
    </source>
</evidence>